<name>A0A8B7Y2R6_ACAPL</name>
<feature type="region of interest" description="Disordered" evidence="1">
    <location>
        <begin position="161"/>
        <end position="188"/>
    </location>
</feature>
<evidence type="ECO:0000313" key="4">
    <source>
        <dbReference type="Proteomes" id="UP000694845"/>
    </source>
</evidence>
<keyword evidence="2" id="KW-0472">Membrane</keyword>
<feature type="chain" id="PRO_5034478794" evidence="3">
    <location>
        <begin position="26"/>
        <end position="188"/>
    </location>
</feature>
<protein>
    <submittedName>
        <fullName evidence="5">WW domain binding protein 1-like</fullName>
    </submittedName>
</protein>
<evidence type="ECO:0000313" key="5">
    <source>
        <dbReference type="RefSeq" id="XP_022087464.1"/>
    </source>
</evidence>
<dbReference type="OMA" id="TACGYAI"/>
<feature type="transmembrane region" description="Helical" evidence="2">
    <location>
        <begin position="59"/>
        <end position="80"/>
    </location>
</feature>
<dbReference type="RefSeq" id="XP_022087464.1">
    <property type="nucleotide sequence ID" value="XM_022231772.1"/>
</dbReference>
<feature type="compositionally biased region" description="Polar residues" evidence="1">
    <location>
        <begin position="169"/>
        <end position="179"/>
    </location>
</feature>
<sequence>MAPGMKLFLLPVLTWLVCHFQYAAADICSDGNYCATGCCYDYDISYMHVYCCYSVVVEWWFWFMWGMLLFIILTTCCAIARRRQLRRRQVLVVQQGYTSPTAYGTLVNTEVPQHPYVAPGTYSQYPGGYPQPPPGPAPAANPAPPYQQVAAAGMQPALPVQQAGAMPSKVNQEPYNSNEKPPPYNPSS</sequence>
<gene>
    <name evidence="5" type="primary">LOC110977535</name>
</gene>
<evidence type="ECO:0000256" key="3">
    <source>
        <dbReference type="SAM" id="SignalP"/>
    </source>
</evidence>
<keyword evidence="4" id="KW-1185">Reference proteome</keyword>
<evidence type="ECO:0000256" key="2">
    <source>
        <dbReference type="SAM" id="Phobius"/>
    </source>
</evidence>
<reference evidence="5" key="1">
    <citation type="submission" date="2025-08" db="UniProtKB">
        <authorList>
            <consortium name="RefSeq"/>
        </authorList>
    </citation>
    <scope>IDENTIFICATION</scope>
</reference>
<proteinExistence type="predicted"/>
<dbReference type="KEGG" id="aplc:110977535"/>
<dbReference type="GeneID" id="110977535"/>
<organism evidence="4 5">
    <name type="scientific">Acanthaster planci</name>
    <name type="common">Crown-of-thorns starfish</name>
    <dbReference type="NCBI Taxonomy" id="133434"/>
    <lineage>
        <taxon>Eukaryota</taxon>
        <taxon>Metazoa</taxon>
        <taxon>Echinodermata</taxon>
        <taxon>Eleutherozoa</taxon>
        <taxon>Asterozoa</taxon>
        <taxon>Asteroidea</taxon>
        <taxon>Valvatacea</taxon>
        <taxon>Valvatida</taxon>
        <taxon>Acanthasteridae</taxon>
        <taxon>Acanthaster</taxon>
    </lineage>
</organism>
<keyword evidence="2" id="KW-1133">Transmembrane helix</keyword>
<feature type="signal peptide" evidence="3">
    <location>
        <begin position="1"/>
        <end position="25"/>
    </location>
</feature>
<dbReference type="AlphaFoldDB" id="A0A8B7Y2R6"/>
<keyword evidence="3" id="KW-0732">Signal</keyword>
<evidence type="ECO:0000256" key="1">
    <source>
        <dbReference type="SAM" id="MobiDB-lite"/>
    </source>
</evidence>
<accession>A0A8B7Y2R6</accession>
<keyword evidence="2" id="KW-0812">Transmembrane</keyword>
<dbReference type="Proteomes" id="UP000694845">
    <property type="component" value="Unplaced"/>
</dbReference>